<dbReference type="EMBL" id="CAJNOK010006974">
    <property type="protein sequence ID" value="CAF1020479.1"/>
    <property type="molecule type" value="Genomic_DNA"/>
</dbReference>
<evidence type="ECO:0000256" key="9">
    <source>
        <dbReference type="SAM" id="MobiDB-lite"/>
    </source>
</evidence>
<dbReference type="GO" id="GO:0006508">
    <property type="term" value="P:proteolysis"/>
    <property type="evidence" value="ECO:0007669"/>
    <property type="project" value="UniProtKB-KW"/>
</dbReference>
<dbReference type="PANTHER" id="PTHR12947:SF13">
    <property type="entry name" value="FI19924P1"/>
    <property type="match status" value="1"/>
</dbReference>
<dbReference type="Proteomes" id="UP000682733">
    <property type="component" value="Unassembled WGS sequence"/>
</dbReference>
<gene>
    <name evidence="11" type="ORF">GPM918_LOCUS12466</name>
    <name evidence="12" type="ORF">OVA965_LOCUS15479</name>
    <name evidence="13" type="ORF">SRO942_LOCUS12466</name>
    <name evidence="14" type="ORF">TMI583_LOCUS15488</name>
</gene>
<organism evidence="11 15">
    <name type="scientific">Didymodactylos carnosus</name>
    <dbReference type="NCBI Taxonomy" id="1234261"/>
    <lineage>
        <taxon>Eukaryota</taxon>
        <taxon>Metazoa</taxon>
        <taxon>Spiralia</taxon>
        <taxon>Gnathifera</taxon>
        <taxon>Rotifera</taxon>
        <taxon>Eurotatoria</taxon>
        <taxon>Bdelloidea</taxon>
        <taxon>Philodinida</taxon>
        <taxon>Philodinidae</taxon>
        <taxon>Didymodactylos</taxon>
    </lineage>
</organism>
<reference evidence="11" key="1">
    <citation type="submission" date="2021-02" db="EMBL/GenBank/DDBJ databases">
        <authorList>
            <person name="Nowell W R."/>
        </authorList>
    </citation>
    <scope>NUCLEOTIDE SEQUENCE</scope>
</reference>
<feature type="domain" description="MPN" evidence="10">
    <location>
        <begin position="187"/>
        <end position="318"/>
    </location>
</feature>
<proteinExistence type="inferred from homology"/>
<keyword evidence="15" id="KW-1185">Reference proteome</keyword>
<keyword evidence="6" id="KW-0378">Hydrolase</keyword>
<keyword evidence="3" id="KW-0645">Protease</keyword>
<evidence type="ECO:0000256" key="5">
    <source>
        <dbReference type="ARBA" id="ARBA00022786"/>
    </source>
</evidence>
<dbReference type="InterPro" id="IPR036748">
    <property type="entry name" value="MTH938-like_sf"/>
</dbReference>
<evidence type="ECO:0000256" key="3">
    <source>
        <dbReference type="ARBA" id="ARBA00022670"/>
    </source>
</evidence>
<dbReference type="SUPFAM" id="SSF64076">
    <property type="entry name" value="MTH938-like"/>
    <property type="match status" value="1"/>
</dbReference>
<evidence type="ECO:0000313" key="15">
    <source>
        <dbReference type="Proteomes" id="UP000663829"/>
    </source>
</evidence>
<comment type="caution">
    <text evidence="11">The sequence shown here is derived from an EMBL/GenBank/DDBJ whole genome shotgun (WGS) entry which is preliminary data.</text>
</comment>
<dbReference type="InterPro" id="IPR037518">
    <property type="entry name" value="MPN"/>
</dbReference>
<accession>A0A814F1Q8</accession>
<dbReference type="Gene3D" id="3.40.140.10">
    <property type="entry name" value="Cytidine Deaminase, domain 2"/>
    <property type="match status" value="1"/>
</dbReference>
<dbReference type="Proteomes" id="UP000681722">
    <property type="component" value="Unassembled WGS sequence"/>
</dbReference>
<dbReference type="Pfam" id="PF08969">
    <property type="entry name" value="USP8_dimer"/>
    <property type="match status" value="1"/>
</dbReference>
<evidence type="ECO:0000256" key="8">
    <source>
        <dbReference type="ARBA" id="ARBA00023049"/>
    </source>
</evidence>
<dbReference type="Proteomes" id="UP000663829">
    <property type="component" value="Unassembled WGS sequence"/>
</dbReference>
<evidence type="ECO:0000256" key="7">
    <source>
        <dbReference type="ARBA" id="ARBA00022833"/>
    </source>
</evidence>
<dbReference type="InterPro" id="IPR007523">
    <property type="entry name" value="NDUFAF3/AAMDC"/>
</dbReference>
<dbReference type="GO" id="GO:0005768">
    <property type="term" value="C:endosome"/>
    <property type="evidence" value="ECO:0007669"/>
    <property type="project" value="TreeGrafter"/>
</dbReference>
<dbReference type="InterPro" id="IPR000555">
    <property type="entry name" value="JAMM/MPN+_dom"/>
</dbReference>
<evidence type="ECO:0000256" key="6">
    <source>
        <dbReference type="ARBA" id="ARBA00022801"/>
    </source>
</evidence>
<dbReference type="OrthoDB" id="3640at2759"/>
<evidence type="ECO:0000313" key="12">
    <source>
        <dbReference type="EMBL" id="CAF1020479.1"/>
    </source>
</evidence>
<dbReference type="Pfam" id="PF04430">
    <property type="entry name" value="DUF498"/>
    <property type="match status" value="1"/>
</dbReference>
<dbReference type="PROSITE" id="PS50249">
    <property type="entry name" value="MPN"/>
    <property type="match status" value="1"/>
</dbReference>
<keyword evidence="8" id="KW-0482">Metalloprotease</keyword>
<dbReference type="Gene3D" id="1.20.58.80">
    <property type="entry name" value="Phosphotransferase system, lactose/cellobiose-type IIA subunit"/>
    <property type="match status" value="1"/>
</dbReference>
<dbReference type="GO" id="GO:0140492">
    <property type="term" value="F:metal-dependent deubiquitinase activity"/>
    <property type="evidence" value="ECO:0007669"/>
    <property type="project" value="InterPro"/>
</dbReference>
<dbReference type="EMBL" id="CAJOBC010002732">
    <property type="protein sequence ID" value="CAF3748340.1"/>
    <property type="molecule type" value="Genomic_DNA"/>
</dbReference>
<keyword evidence="7" id="KW-0862">Zinc</keyword>
<dbReference type="Proteomes" id="UP000677228">
    <property type="component" value="Unassembled WGS sequence"/>
</dbReference>
<dbReference type="EMBL" id="CAJNOQ010002732">
    <property type="protein sequence ID" value="CAF0975469.1"/>
    <property type="molecule type" value="Genomic_DNA"/>
</dbReference>
<evidence type="ECO:0000313" key="11">
    <source>
        <dbReference type="EMBL" id="CAF0975469.1"/>
    </source>
</evidence>
<name>A0A814F1Q8_9BILA</name>
<dbReference type="GO" id="GO:0046872">
    <property type="term" value="F:metal ion binding"/>
    <property type="evidence" value="ECO:0007669"/>
    <property type="project" value="UniProtKB-KW"/>
</dbReference>
<dbReference type="Gene3D" id="3.40.1230.10">
    <property type="entry name" value="MTH938-like"/>
    <property type="match status" value="1"/>
</dbReference>
<feature type="compositionally biased region" description="Polar residues" evidence="9">
    <location>
        <begin position="582"/>
        <end position="598"/>
    </location>
</feature>
<evidence type="ECO:0000256" key="4">
    <source>
        <dbReference type="ARBA" id="ARBA00022723"/>
    </source>
</evidence>
<protein>
    <recommendedName>
        <fullName evidence="10">MPN domain-containing protein</fullName>
    </recommendedName>
</protein>
<dbReference type="GO" id="GO:0061578">
    <property type="term" value="F:K63-linked deubiquitinase activity"/>
    <property type="evidence" value="ECO:0007669"/>
    <property type="project" value="InterPro"/>
</dbReference>
<dbReference type="CDD" id="cd08066">
    <property type="entry name" value="MPN_AMSH_like"/>
    <property type="match status" value="1"/>
</dbReference>
<evidence type="ECO:0000256" key="1">
    <source>
        <dbReference type="ARBA" id="ARBA00001947"/>
    </source>
</evidence>
<dbReference type="PANTHER" id="PTHR12947">
    <property type="entry name" value="AMSH-LIKE PROTEASE"/>
    <property type="match status" value="1"/>
</dbReference>
<feature type="region of interest" description="Disordered" evidence="9">
    <location>
        <begin position="570"/>
        <end position="617"/>
    </location>
</feature>
<comment type="cofactor">
    <cofactor evidence="1">
        <name>Zn(2+)</name>
        <dbReference type="ChEBI" id="CHEBI:29105"/>
    </cofactor>
</comment>
<evidence type="ECO:0000313" key="13">
    <source>
        <dbReference type="EMBL" id="CAF3748340.1"/>
    </source>
</evidence>
<sequence>MCRIPVKPQTPIDYYYKSSQELLDQADVHYRYGRLEESFILYSRYIILHAEGLRKLHPNYSLVSNIEKNHVNEVIKTRAFPRAEELKKKLQDKYEQNISLSSDELKRVESSDVSENSTFTKGANNHNENDVVPQKIKSNYVDSQPGLITKNMSVVPATDNVQFQIRKEPQVDRSTKPNYSNLISYRRVVIPSDITTTFLNVAQQNTTRNIETCGVLAGSKTDNNQYIITHIVVPKQNGGPDSCDTEKEEEMVEYITSNDLITLGWIHTHPSQTAFLSSVDLHTHLSYQITGIFSLTNDRGIPVLSTCNKTGFHEHANNPPLYQLVVCQRNHKFNVNGEYSCHVSTIYQSKIQWHFLSSGRTMHVNILASSEGRMGYPSEKYEPTTITALDKEEDKNIKPLISGLYNDGFQLNNEIRIVGAVFAFPRQFICWNVFEPEDMTPESLSILSVIEPKPDIFILGIGSPNNQLPKETIKYLKDLRIGFEILPTTQAVETYNFLLNDDRLVYGAFFPEKDIKDSMYGLRQAIAKSQYYESTEDYTKGESLSDSLRNVVETYRASKLGSDKKYIQSPLMGKNSTDENESQINISNSEVKSLTGTSVKEKRATKKLTNNDEINKA</sequence>
<dbReference type="SUPFAM" id="SSF140856">
    <property type="entry name" value="USP8 N-terminal domain-like"/>
    <property type="match status" value="1"/>
</dbReference>
<evidence type="ECO:0000259" key="10">
    <source>
        <dbReference type="PROSITE" id="PS50249"/>
    </source>
</evidence>
<dbReference type="InterPro" id="IPR044098">
    <property type="entry name" value="STAMBP/STALP-like_MPN"/>
</dbReference>
<keyword evidence="5" id="KW-0833">Ubl conjugation pathway</keyword>
<dbReference type="AlphaFoldDB" id="A0A814F1Q8"/>
<dbReference type="EMBL" id="CAJOBA010006985">
    <property type="protein sequence ID" value="CAF3789147.1"/>
    <property type="molecule type" value="Genomic_DNA"/>
</dbReference>
<dbReference type="Pfam" id="PF01398">
    <property type="entry name" value="JAB"/>
    <property type="match status" value="1"/>
</dbReference>
<evidence type="ECO:0000256" key="2">
    <source>
        <dbReference type="ARBA" id="ARBA00010981"/>
    </source>
</evidence>
<comment type="similarity">
    <text evidence="2">Belongs to the peptidase M67C family.</text>
</comment>
<dbReference type="SUPFAM" id="SSF102712">
    <property type="entry name" value="JAB1/MPN domain"/>
    <property type="match status" value="1"/>
</dbReference>
<dbReference type="GO" id="GO:0016020">
    <property type="term" value="C:membrane"/>
    <property type="evidence" value="ECO:0007669"/>
    <property type="project" value="TreeGrafter"/>
</dbReference>
<dbReference type="GO" id="GO:0070536">
    <property type="term" value="P:protein K63-linked deubiquitination"/>
    <property type="evidence" value="ECO:0007669"/>
    <property type="project" value="InterPro"/>
</dbReference>
<dbReference type="SMART" id="SM00232">
    <property type="entry name" value="JAB_MPN"/>
    <property type="match status" value="1"/>
</dbReference>
<evidence type="ECO:0000313" key="14">
    <source>
        <dbReference type="EMBL" id="CAF3789147.1"/>
    </source>
</evidence>
<keyword evidence="4" id="KW-0479">Metal-binding</keyword>
<dbReference type="InterPro" id="IPR015063">
    <property type="entry name" value="USP8_dimer"/>
</dbReference>